<dbReference type="GO" id="GO:0006897">
    <property type="term" value="P:endocytosis"/>
    <property type="evidence" value="ECO:0007669"/>
    <property type="project" value="TreeGrafter"/>
</dbReference>
<protein>
    <submittedName>
        <fullName evidence="5">18089_t:CDS:1</fullName>
    </submittedName>
</protein>
<evidence type="ECO:0000313" key="6">
    <source>
        <dbReference type="Proteomes" id="UP001153678"/>
    </source>
</evidence>
<dbReference type="GO" id="GO:0008017">
    <property type="term" value="F:microtubule binding"/>
    <property type="evidence" value="ECO:0007669"/>
    <property type="project" value="TreeGrafter"/>
</dbReference>
<dbReference type="InterPro" id="IPR000375">
    <property type="entry name" value="Dynamin_stalk"/>
</dbReference>
<dbReference type="PANTHER" id="PTHR11566">
    <property type="entry name" value="DYNAMIN"/>
    <property type="match status" value="1"/>
</dbReference>
<dbReference type="Proteomes" id="UP001153678">
    <property type="component" value="Unassembled WGS sequence"/>
</dbReference>
<dbReference type="GO" id="GO:0003924">
    <property type="term" value="F:GTPase activity"/>
    <property type="evidence" value="ECO:0007669"/>
    <property type="project" value="InterPro"/>
</dbReference>
<dbReference type="PANTHER" id="PTHR11566:SF21">
    <property type="entry name" value="DYNAMIN RELATED PROTEIN 1, ISOFORM A"/>
    <property type="match status" value="1"/>
</dbReference>
<feature type="domain" description="GED" evidence="3">
    <location>
        <begin position="711"/>
        <end position="815"/>
    </location>
</feature>
<proteinExistence type="predicted"/>
<dbReference type="GO" id="GO:0005874">
    <property type="term" value="C:microtubule"/>
    <property type="evidence" value="ECO:0007669"/>
    <property type="project" value="TreeGrafter"/>
</dbReference>
<evidence type="ECO:0000256" key="2">
    <source>
        <dbReference type="ARBA" id="ARBA00023134"/>
    </source>
</evidence>
<name>A0A9W4SL18_9GLOM</name>
<dbReference type="SUPFAM" id="SSF52540">
    <property type="entry name" value="P-loop containing nucleoside triphosphate hydrolases"/>
    <property type="match status" value="1"/>
</dbReference>
<dbReference type="Gene3D" id="1.20.120.1240">
    <property type="entry name" value="Dynamin, middle domain"/>
    <property type="match status" value="1"/>
</dbReference>
<dbReference type="Gene3D" id="3.40.50.300">
    <property type="entry name" value="P-loop containing nucleotide triphosphate hydrolases"/>
    <property type="match status" value="1"/>
</dbReference>
<keyword evidence="1" id="KW-0547">Nucleotide-binding</keyword>
<dbReference type="GO" id="GO:0000266">
    <property type="term" value="P:mitochondrial fission"/>
    <property type="evidence" value="ECO:0007669"/>
    <property type="project" value="TreeGrafter"/>
</dbReference>
<dbReference type="GO" id="GO:0005525">
    <property type="term" value="F:GTP binding"/>
    <property type="evidence" value="ECO:0007669"/>
    <property type="project" value="InterPro"/>
</dbReference>
<dbReference type="PROSITE" id="PS51718">
    <property type="entry name" value="G_DYNAMIN_2"/>
    <property type="match status" value="1"/>
</dbReference>
<sequence length="834" mass="95727">MTMFQSPLSETPNARDYIDIMVDIRNLGIFHDFEEHTPTIVVFGDQSSGKSSVITRLTGGLPMPRASTKCTTTPFEIRMLQTEEPIRKITLRYIEDRNRNAIRPREVEFADIAKLSNKEIENKLREAQRYVQNPSIRDIKSRLPEPSNDELAFTKNAVCLTIGGPTQQYSLSLVDLPGIVRNNEENENFLISLVEEYIRRESAILVPIFAATSDIATQCAWRLACKADPDGMRTVGALTKIDRIIDYTNDEEKQLELANLVKGKGEHQIVNGVYVIRNRSSVEPEGSDDSLENEIIKELKKHRTWKDVPINRFGLPNLVMKLSELQGEAHKRSWPYINPLLEKSRNDFEERLIKLPNKPVGNPTIRFLELIGKFDKMFTSHANAEHVDHKLYRGQQWNFGQFDQALLNTRPIYKLTFDEGFANSEIFDPIKPGSLQYNGWTDELKKELTDEWKASDFNDHSRYVWTIDQLYEAVQESQGGLLAGYFPYKAVVSIVGKHQEDWLPISTRLLNKNHDYVANFTDELIEQTFKEFPNVIGEIKNVLRELLRKCKDETLKHLQDLEEMEHMSASRALYVTDEASLLKKQSKYFIKLRILAASSRQENQHLKEALDLGTKLFDMMYNEEANDDEFDQIKSRLINHIAIHGEVNVTSQRLIEEIKSLRLATETPSTATISAMLTIKNSYLDRLIRIIPESEHSRNHSILRNTINEHAFLAATGALAYWKMSHSKFREIVPRIVEYYLVHQFAIRLGMHLRTHFRLLGAEPTNQADPDENIDLDSLLGEDPLVARNRAEWQKNVNALNGIIERVRKASARRSNPVVTVDEFVVGIGLVTAC</sequence>
<evidence type="ECO:0000259" key="3">
    <source>
        <dbReference type="PROSITE" id="PS51388"/>
    </source>
</evidence>
<dbReference type="SMART" id="SM00053">
    <property type="entry name" value="DYNc"/>
    <property type="match status" value="1"/>
</dbReference>
<keyword evidence="2" id="KW-0342">GTP-binding</keyword>
<evidence type="ECO:0000256" key="1">
    <source>
        <dbReference type="ARBA" id="ARBA00022741"/>
    </source>
</evidence>
<dbReference type="InterPro" id="IPR001401">
    <property type="entry name" value="Dynamin_GTPase"/>
</dbReference>
<keyword evidence="6" id="KW-1185">Reference proteome</keyword>
<feature type="domain" description="Dynamin-type G" evidence="4">
    <location>
        <begin position="34"/>
        <end position="335"/>
    </location>
</feature>
<reference evidence="5" key="1">
    <citation type="submission" date="2022-08" db="EMBL/GenBank/DDBJ databases">
        <authorList>
            <person name="Kallberg Y."/>
            <person name="Tangrot J."/>
            <person name="Rosling A."/>
        </authorList>
    </citation>
    <scope>NUCLEOTIDE SEQUENCE</scope>
    <source>
        <strain evidence="5">Wild A</strain>
    </source>
</reference>
<dbReference type="InterPro" id="IPR022812">
    <property type="entry name" value="Dynamin"/>
</dbReference>
<dbReference type="PROSITE" id="PS51388">
    <property type="entry name" value="GED"/>
    <property type="match status" value="1"/>
</dbReference>
<dbReference type="Pfam" id="PF01031">
    <property type="entry name" value="Dynamin_M"/>
    <property type="match status" value="1"/>
</dbReference>
<dbReference type="AlphaFoldDB" id="A0A9W4SL18"/>
<accession>A0A9W4SL18</accession>
<dbReference type="OrthoDB" id="5061070at2759"/>
<dbReference type="GO" id="GO:0016020">
    <property type="term" value="C:membrane"/>
    <property type="evidence" value="ECO:0007669"/>
    <property type="project" value="TreeGrafter"/>
</dbReference>
<comment type="caution">
    <text evidence="5">The sequence shown here is derived from an EMBL/GenBank/DDBJ whole genome shotgun (WGS) entry which is preliminary data.</text>
</comment>
<dbReference type="EMBL" id="CAMKVN010001037">
    <property type="protein sequence ID" value="CAI2173238.1"/>
    <property type="molecule type" value="Genomic_DNA"/>
</dbReference>
<organism evidence="5 6">
    <name type="scientific">Funneliformis geosporum</name>
    <dbReference type="NCBI Taxonomy" id="1117311"/>
    <lineage>
        <taxon>Eukaryota</taxon>
        <taxon>Fungi</taxon>
        <taxon>Fungi incertae sedis</taxon>
        <taxon>Mucoromycota</taxon>
        <taxon>Glomeromycotina</taxon>
        <taxon>Glomeromycetes</taxon>
        <taxon>Glomerales</taxon>
        <taxon>Glomeraceae</taxon>
        <taxon>Funneliformis</taxon>
    </lineage>
</organism>
<evidence type="ECO:0000259" key="4">
    <source>
        <dbReference type="PROSITE" id="PS51718"/>
    </source>
</evidence>
<gene>
    <name evidence="5" type="ORF">FWILDA_LOCUS5985</name>
</gene>
<dbReference type="InterPro" id="IPR020850">
    <property type="entry name" value="GED_dom"/>
</dbReference>
<dbReference type="InterPro" id="IPR027417">
    <property type="entry name" value="P-loop_NTPase"/>
</dbReference>
<dbReference type="GO" id="GO:0005739">
    <property type="term" value="C:mitochondrion"/>
    <property type="evidence" value="ECO:0007669"/>
    <property type="project" value="TreeGrafter"/>
</dbReference>
<dbReference type="InterPro" id="IPR030381">
    <property type="entry name" value="G_DYNAMIN_dom"/>
</dbReference>
<dbReference type="GO" id="GO:0048312">
    <property type="term" value="P:intracellular distribution of mitochondria"/>
    <property type="evidence" value="ECO:0007669"/>
    <property type="project" value="TreeGrafter"/>
</dbReference>
<dbReference type="Pfam" id="PF00350">
    <property type="entry name" value="Dynamin_N"/>
    <property type="match status" value="1"/>
</dbReference>
<dbReference type="InterPro" id="IPR045063">
    <property type="entry name" value="Dynamin_N"/>
</dbReference>
<evidence type="ECO:0000313" key="5">
    <source>
        <dbReference type="EMBL" id="CAI2173238.1"/>
    </source>
</evidence>
<dbReference type="PRINTS" id="PR00195">
    <property type="entry name" value="DYNAMIN"/>
</dbReference>
<dbReference type="GO" id="GO:0016559">
    <property type="term" value="P:peroxisome fission"/>
    <property type="evidence" value="ECO:0007669"/>
    <property type="project" value="TreeGrafter"/>
</dbReference>